<keyword evidence="11 12" id="KW-0742">SOS response</keyword>
<dbReference type="AlphaFoldDB" id="A0A523URF0"/>
<evidence type="ECO:0000256" key="10">
    <source>
        <dbReference type="ARBA" id="ARBA00023204"/>
    </source>
</evidence>
<keyword evidence="8 12" id="KW-0238">DNA-binding</keyword>
<keyword evidence="10 12" id="KW-0234">DNA repair</keyword>
<dbReference type="NCBIfam" id="TIGR00498">
    <property type="entry name" value="lexA"/>
    <property type="match status" value="1"/>
</dbReference>
<protein>
    <recommendedName>
        <fullName evidence="12">LexA repressor</fullName>
        <ecNumber evidence="12">3.4.21.88</ecNumber>
    </recommendedName>
</protein>
<dbReference type="InterPro" id="IPR006197">
    <property type="entry name" value="Peptidase_S24_LexA"/>
</dbReference>
<dbReference type="SUPFAM" id="SSF46785">
    <property type="entry name" value="Winged helix' DNA-binding domain"/>
    <property type="match status" value="1"/>
</dbReference>
<evidence type="ECO:0000256" key="4">
    <source>
        <dbReference type="ARBA" id="ARBA00022763"/>
    </source>
</evidence>
<dbReference type="GO" id="GO:0006281">
    <property type="term" value="P:DNA repair"/>
    <property type="evidence" value="ECO:0007669"/>
    <property type="project" value="UniProtKB-UniRule"/>
</dbReference>
<feature type="active site" description="For autocatalytic cleavage activity" evidence="12">
    <location>
        <position position="157"/>
    </location>
</feature>
<evidence type="ECO:0000256" key="11">
    <source>
        <dbReference type="ARBA" id="ARBA00023236"/>
    </source>
</evidence>
<dbReference type="SUPFAM" id="SSF51306">
    <property type="entry name" value="LexA/Signal peptidase"/>
    <property type="match status" value="1"/>
</dbReference>
<dbReference type="InterPro" id="IPR039418">
    <property type="entry name" value="LexA-like"/>
</dbReference>
<keyword evidence="2 12" id="KW-0678">Repressor</keyword>
<dbReference type="PANTHER" id="PTHR33516:SF2">
    <property type="entry name" value="LEXA REPRESSOR-RELATED"/>
    <property type="match status" value="1"/>
</dbReference>
<keyword evidence="3 12" id="KW-0235">DNA replication</keyword>
<dbReference type="Proteomes" id="UP000315525">
    <property type="component" value="Unassembled WGS sequence"/>
</dbReference>
<evidence type="ECO:0000256" key="1">
    <source>
        <dbReference type="ARBA" id="ARBA00007484"/>
    </source>
</evidence>
<evidence type="ECO:0000256" key="3">
    <source>
        <dbReference type="ARBA" id="ARBA00022705"/>
    </source>
</evidence>
<dbReference type="EC" id="3.4.21.88" evidence="12"/>
<dbReference type="Gene3D" id="2.10.109.10">
    <property type="entry name" value="Umud Fragment, subunit A"/>
    <property type="match status" value="1"/>
</dbReference>
<feature type="domain" description="LexA repressor DNA-binding" evidence="15">
    <location>
        <begin position="1"/>
        <end position="61"/>
    </location>
</feature>
<dbReference type="InterPro" id="IPR006199">
    <property type="entry name" value="LexA_DNA-bd_dom"/>
</dbReference>
<dbReference type="GO" id="GO:0003677">
    <property type="term" value="F:DNA binding"/>
    <property type="evidence" value="ECO:0007669"/>
    <property type="project" value="UniProtKB-UniRule"/>
</dbReference>
<evidence type="ECO:0000256" key="8">
    <source>
        <dbReference type="ARBA" id="ARBA00023125"/>
    </source>
</evidence>
<dbReference type="InterPro" id="IPR006200">
    <property type="entry name" value="LexA"/>
</dbReference>
<keyword evidence="7 12" id="KW-0805">Transcription regulation</keyword>
<evidence type="ECO:0000256" key="9">
    <source>
        <dbReference type="ARBA" id="ARBA00023163"/>
    </source>
</evidence>
<dbReference type="InterPro" id="IPR036390">
    <property type="entry name" value="WH_DNA-bd_sf"/>
</dbReference>
<dbReference type="InterPro" id="IPR015927">
    <property type="entry name" value="Peptidase_S24_S26A/B/C"/>
</dbReference>
<dbReference type="PANTHER" id="PTHR33516">
    <property type="entry name" value="LEXA REPRESSOR"/>
    <property type="match status" value="1"/>
</dbReference>
<dbReference type="InterPro" id="IPR036388">
    <property type="entry name" value="WH-like_DNA-bd_sf"/>
</dbReference>
<dbReference type="CDD" id="cd06529">
    <property type="entry name" value="S24_LexA-like"/>
    <property type="match status" value="1"/>
</dbReference>
<comment type="subunit">
    <text evidence="12">Homodimer.</text>
</comment>
<evidence type="ECO:0000256" key="13">
    <source>
        <dbReference type="RuleBase" id="RU003991"/>
    </source>
</evidence>
<name>A0A523URF0_UNCT6</name>
<dbReference type="Gene3D" id="1.10.10.10">
    <property type="entry name" value="Winged helix-like DNA-binding domain superfamily/Winged helix DNA-binding domain"/>
    <property type="match status" value="1"/>
</dbReference>
<sequence>MRELTRKQARVLEFVQKFIMERGYPPTIREIGTRFRFGPRAAKEHLDAIERKGYIKRRKGARAIEISYHARVRFEGVPLVGKVAAGSPILAEENLEGYVGQEDYFPRGDRVFFLKVKGESMKGSGLFEGDLVLVRKQNVASQGDIVVARIGDEATVKRYHEKKGRVSLIPDNPDFDTIHVHLDEDFEILGKVIGLWRKI</sequence>
<comment type="catalytic activity">
    <reaction evidence="12">
        <text>Hydrolysis of Ala-|-Gly bond in repressor LexA.</text>
        <dbReference type="EC" id="3.4.21.88"/>
    </reaction>
</comment>
<evidence type="ECO:0000313" key="17">
    <source>
        <dbReference type="Proteomes" id="UP000315525"/>
    </source>
</evidence>
<dbReference type="InterPro" id="IPR050077">
    <property type="entry name" value="LexA_repressor"/>
</dbReference>
<feature type="site" description="Cleavage; by autolysis" evidence="12">
    <location>
        <begin position="85"/>
        <end position="86"/>
    </location>
</feature>
<dbReference type="PRINTS" id="PR00726">
    <property type="entry name" value="LEXASERPTASE"/>
</dbReference>
<feature type="domain" description="Peptidase S24/S26A/S26B/S26C" evidence="14">
    <location>
        <begin position="78"/>
        <end position="193"/>
    </location>
</feature>
<evidence type="ECO:0000313" key="16">
    <source>
        <dbReference type="EMBL" id="TET45123.1"/>
    </source>
</evidence>
<accession>A0A523URF0</accession>
<dbReference type="GO" id="GO:0006508">
    <property type="term" value="P:proteolysis"/>
    <property type="evidence" value="ECO:0007669"/>
    <property type="project" value="InterPro"/>
</dbReference>
<reference evidence="16 17" key="1">
    <citation type="submission" date="2019-03" db="EMBL/GenBank/DDBJ databases">
        <title>Metabolic potential of uncultured bacteria and archaea associated with petroleum seepage in deep-sea sediments.</title>
        <authorList>
            <person name="Dong X."/>
            <person name="Hubert C."/>
        </authorList>
    </citation>
    <scope>NUCLEOTIDE SEQUENCE [LARGE SCALE GENOMIC DNA]</scope>
    <source>
        <strain evidence="16">E44_bin18</strain>
    </source>
</reference>
<evidence type="ECO:0000259" key="14">
    <source>
        <dbReference type="Pfam" id="PF00717"/>
    </source>
</evidence>
<dbReference type="Pfam" id="PF01726">
    <property type="entry name" value="LexA_DNA_bind"/>
    <property type="match status" value="1"/>
</dbReference>
<dbReference type="GO" id="GO:0004252">
    <property type="term" value="F:serine-type endopeptidase activity"/>
    <property type="evidence" value="ECO:0007669"/>
    <property type="project" value="UniProtKB-UniRule"/>
</dbReference>
<dbReference type="GO" id="GO:0009432">
    <property type="term" value="P:SOS response"/>
    <property type="evidence" value="ECO:0007669"/>
    <property type="project" value="UniProtKB-UniRule"/>
</dbReference>
<keyword evidence="5 12" id="KW-0378">Hydrolase</keyword>
<evidence type="ECO:0000259" key="15">
    <source>
        <dbReference type="Pfam" id="PF01726"/>
    </source>
</evidence>
<evidence type="ECO:0000256" key="7">
    <source>
        <dbReference type="ARBA" id="ARBA00023015"/>
    </source>
</evidence>
<comment type="similarity">
    <text evidence="1 12 13">Belongs to the peptidase S24 family.</text>
</comment>
<comment type="function">
    <text evidence="12">Represses a number of genes involved in the response to DNA damage (SOS response), including recA and lexA. In the presence of single-stranded DNA, RecA interacts with LexA causing an autocatalytic cleavage which disrupts the DNA-binding part of LexA, leading to derepression of the SOS regulon and eventually DNA repair.</text>
</comment>
<feature type="active site" description="For autocatalytic cleavage activity" evidence="12">
    <location>
        <position position="120"/>
    </location>
</feature>
<proteinExistence type="inferred from homology"/>
<comment type="caution">
    <text evidence="16">The sequence shown here is derived from an EMBL/GenBank/DDBJ whole genome shotgun (WGS) entry which is preliminary data.</text>
</comment>
<keyword evidence="6 12" id="KW-0068">Autocatalytic cleavage</keyword>
<evidence type="ECO:0000256" key="5">
    <source>
        <dbReference type="ARBA" id="ARBA00022801"/>
    </source>
</evidence>
<dbReference type="GO" id="GO:0006260">
    <property type="term" value="P:DNA replication"/>
    <property type="evidence" value="ECO:0007669"/>
    <property type="project" value="UniProtKB-UniRule"/>
</dbReference>
<evidence type="ECO:0000256" key="6">
    <source>
        <dbReference type="ARBA" id="ARBA00022813"/>
    </source>
</evidence>
<organism evidence="16 17">
    <name type="scientific">candidate division TA06 bacterium</name>
    <dbReference type="NCBI Taxonomy" id="2250710"/>
    <lineage>
        <taxon>Bacteria</taxon>
        <taxon>Bacteria division TA06</taxon>
    </lineage>
</organism>
<dbReference type="GO" id="GO:0045892">
    <property type="term" value="P:negative regulation of DNA-templated transcription"/>
    <property type="evidence" value="ECO:0007669"/>
    <property type="project" value="UniProtKB-UniRule"/>
</dbReference>
<dbReference type="InterPro" id="IPR036286">
    <property type="entry name" value="LexA/Signal_pep-like_sf"/>
</dbReference>
<comment type="caution">
    <text evidence="12">Lacks conserved residue(s) required for the propagation of feature annotation.</text>
</comment>
<dbReference type="EMBL" id="SOJN01000094">
    <property type="protein sequence ID" value="TET45123.1"/>
    <property type="molecule type" value="Genomic_DNA"/>
</dbReference>
<evidence type="ECO:0000256" key="12">
    <source>
        <dbReference type="HAMAP-Rule" id="MF_00015"/>
    </source>
</evidence>
<dbReference type="FunFam" id="2.10.109.10:FF:000001">
    <property type="entry name" value="LexA repressor"/>
    <property type="match status" value="1"/>
</dbReference>
<keyword evidence="4 12" id="KW-0227">DNA damage</keyword>
<dbReference type="HAMAP" id="MF_00015">
    <property type="entry name" value="LexA"/>
    <property type="match status" value="1"/>
</dbReference>
<dbReference type="Pfam" id="PF00717">
    <property type="entry name" value="Peptidase_S24"/>
    <property type="match status" value="1"/>
</dbReference>
<evidence type="ECO:0000256" key="2">
    <source>
        <dbReference type="ARBA" id="ARBA00022491"/>
    </source>
</evidence>
<gene>
    <name evidence="12 16" type="primary">lexA</name>
    <name evidence="16" type="ORF">E3J62_08405</name>
</gene>
<keyword evidence="9 12" id="KW-0804">Transcription</keyword>